<dbReference type="InterPro" id="IPR029044">
    <property type="entry name" value="Nucleotide-diphossugar_trans"/>
</dbReference>
<accession>A0A0G0NGT8</accession>
<gene>
    <name evidence="2" type="ORF">UT41_C0004G0008</name>
</gene>
<dbReference type="InterPro" id="IPR001173">
    <property type="entry name" value="Glyco_trans_2-like"/>
</dbReference>
<comment type="caution">
    <text evidence="2">The sequence shown here is derived from an EMBL/GenBank/DDBJ whole genome shotgun (WGS) entry which is preliminary data.</text>
</comment>
<sequence length="231" mass="26300">MKISLCLLTFNEIAGCKNDIPLLKKYFDKFDEIYTIDGGSKDGTIEFLKEEGIPVHIQPTRGLNAACHFAVEKCTTDAVIFFHPKGTIPVEDTLKFRELFEAGNDFVIGSRIIKGAVNEEDKQFLKPRKWFVMGLAMLSATLFKRENKILWDVLHGFRGVTLEGYKKMGLKDEGMVTIDIEMVSRSYKAKIKSIEFPTTECPRIAGETHFKAIPTGIKILKYIKREINRKD</sequence>
<dbReference type="Pfam" id="PF00535">
    <property type="entry name" value="Glycos_transf_2"/>
    <property type="match status" value="1"/>
</dbReference>
<dbReference type="InterPro" id="IPR050256">
    <property type="entry name" value="Glycosyltransferase_2"/>
</dbReference>
<keyword evidence="2" id="KW-0808">Transferase</keyword>
<evidence type="ECO:0000259" key="1">
    <source>
        <dbReference type="Pfam" id="PF00535"/>
    </source>
</evidence>
<dbReference type="PANTHER" id="PTHR48090:SF7">
    <property type="entry name" value="RFBJ PROTEIN"/>
    <property type="match status" value="1"/>
</dbReference>
<dbReference type="SUPFAM" id="SSF53448">
    <property type="entry name" value="Nucleotide-diphospho-sugar transferases"/>
    <property type="match status" value="1"/>
</dbReference>
<evidence type="ECO:0000313" key="3">
    <source>
        <dbReference type="Proteomes" id="UP000034665"/>
    </source>
</evidence>
<dbReference type="STRING" id="1619013.UT41_C0004G0008"/>
<reference evidence="2 3" key="1">
    <citation type="journal article" date="2015" name="Nature">
        <title>rRNA introns, odd ribosomes, and small enigmatic genomes across a large radiation of phyla.</title>
        <authorList>
            <person name="Brown C.T."/>
            <person name="Hug L.A."/>
            <person name="Thomas B.C."/>
            <person name="Sharon I."/>
            <person name="Castelle C.J."/>
            <person name="Singh A."/>
            <person name="Wilkins M.J."/>
            <person name="Williams K.H."/>
            <person name="Banfield J.F."/>
        </authorList>
    </citation>
    <scope>NUCLEOTIDE SEQUENCE [LARGE SCALE GENOMIC DNA]</scope>
</reference>
<name>A0A0G0NGT8_9BACT</name>
<protein>
    <submittedName>
        <fullName evidence="2">Glycosyltransferase, group 2 family protein</fullName>
    </submittedName>
</protein>
<evidence type="ECO:0000313" key="2">
    <source>
        <dbReference type="EMBL" id="KKR12041.1"/>
    </source>
</evidence>
<dbReference type="PANTHER" id="PTHR48090">
    <property type="entry name" value="UNDECAPRENYL-PHOSPHATE 4-DEOXY-4-FORMAMIDO-L-ARABINOSE TRANSFERASE-RELATED"/>
    <property type="match status" value="1"/>
</dbReference>
<dbReference type="EMBL" id="LBWR01000004">
    <property type="protein sequence ID" value="KKR12041.1"/>
    <property type="molecule type" value="Genomic_DNA"/>
</dbReference>
<feature type="domain" description="Glycosyltransferase 2-like" evidence="1">
    <location>
        <begin position="9"/>
        <end position="133"/>
    </location>
</feature>
<proteinExistence type="predicted"/>
<dbReference type="AlphaFoldDB" id="A0A0G0NGT8"/>
<organism evidence="2 3">
    <name type="scientific">Candidatus Wolfebacteria bacterium GW2011_GWC2_39_22</name>
    <dbReference type="NCBI Taxonomy" id="1619013"/>
    <lineage>
        <taxon>Bacteria</taxon>
        <taxon>Candidatus Wolfeibacteriota</taxon>
    </lineage>
</organism>
<dbReference type="Proteomes" id="UP000034665">
    <property type="component" value="Unassembled WGS sequence"/>
</dbReference>
<dbReference type="GO" id="GO:0016740">
    <property type="term" value="F:transferase activity"/>
    <property type="evidence" value="ECO:0007669"/>
    <property type="project" value="UniProtKB-KW"/>
</dbReference>
<dbReference type="Gene3D" id="3.90.550.10">
    <property type="entry name" value="Spore Coat Polysaccharide Biosynthesis Protein SpsA, Chain A"/>
    <property type="match status" value="1"/>
</dbReference>